<dbReference type="SUPFAM" id="SSF49417">
    <property type="entry name" value="p53-like transcription factors"/>
    <property type="match status" value="1"/>
</dbReference>
<dbReference type="GO" id="GO:0051321">
    <property type="term" value="P:meiotic cell cycle"/>
    <property type="evidence" value="ECO:0007669"/>
    <property type="project" value="EnsemblFungi"/>
</dbReference>
<dbReference type="GO" id="GO:0000228">
    <property type="term" value="C:nuclear chromosome"/>
    <property type="evidence" value="ECO:0007669"/>
    <property type="project" value="EnsemblFungi"/>
</dbReference>
<dbReference type="Gene3D" id="2.60.40.1390">
    <property type="entry name" value="NDT80 DNA-binding domain"/>
    <property type="match status" value="1"/>
</dbReference>
<dbReference type="PROSITE" id="PS51517">
    <property type="entry name" value="NDT80"/>
    <property type="match status" value="1"/>
</dbReference>
<dbReference type="OrthoDB" id="2288358at2759"/>
<dbReference type="GO" id="GO:0003700">
    <property type="term" value="F:DNA-binding transcription factor activity"/>
    <property type="evidence" value="ECO:0007669"/>
    <property type="project" value="UniProtKB-UniRule"/>
</dbReference>
<evidence type="ECO:0000256" key="2">
    <source>
        <dbReference type="PROSITE-ProRule" id="PRU00850"/>
    </source>
</evidence>
<dbReference type="AlphaFoldDB" id="G8BXL5"/>
<dbReference type="HOGENOM" id="CLU_015202_0_0_1"/>
<dbReference type="KEGG" id="tpf:TPHA_0I01370"/>
<dbReference type="GO" id="GO:0045944">
    <property type="term" value="P:positive regulation of transcription by RNA polymerase II"/>
    <property type="evidence" value="ECO:0007669"/>
    <property type="project" value="EnsemblFungi"/>
</dbReference>
<feature type="region of interest" description="Disordered" evidence="3">
    <location>
        <begin position="1"/>
        <end position="29"/>
    </location>
</feature>
<evidence type="ECO:0000313" key="5">
    <source>
        <dbReference type="EMBL" id="CCE64643.1"/>
    </source>
</evidence>
<dbReference type="GO" id="GO:0043934">
    <property type="term" value="P:sporulation"/>
    <property type="evidence" value="ECO:0007669"/>
    <property type="project" value="EnsemblFungi"/>
</dbReference>
<keyword evidence="6" id="KW-1185">Reference proteome</keyword>
<dbReference type="InterPro" id="IPR052605">
    <property type="entry name" value="Fungal_trans_regulator"/>
</dbReference>
<evidence type="ECO:0000313" key="6">
    <source>
        <dbReference type="Proteomes" id="UP000005666"/>
    </source>
</evidence>
<proteinExistence type="predicted"/>
<dbReference type="EMBL" id="HE612864">
    <property type="protein sequence ID" value="CCE64643.1"/>
    <property type="molecule type" value="Genomic_DNA"/>
</dbReference>
<dbReference type="InterPro" id="IPR037141">
    <property type="entry name" value="NDT80_DNA-bd_dom_sf"/>
</dbReference>
<dbReference type="Proteomes" id="UP000005666">
    <property type="component" value="Chromosome 9"/>
</dbReference>
<dbReference type="eggNOG" id="ENOG502R1FS">
    <property type="taxonomic scope" value="Eukaryota"/>
</dbReference>
<feature type="compositionally biased region" description="Polar residues" evidence="3">
    <location>
        <begin position="1"/>
        <end position="10"/>
    </location>
</feature>
<dbReference type="InterPro" id="IPR030934">
    <property type="entry name" value="Intein_C"/>
</dbReference>
<dbReference type="PROSITE" id="PS50818">
    <property type="entry name" value="INTEIN_C_TER"/>
    <property type="match status" value="1"/>
</dbReference>
<evidence type="ECO:0000256" key="3">
    <source>
        <dbReference type="SAM" id="MobiDB-lite"/>
    </source>
</evidence>
<dbReference type="GeneID" id="11534621"/>
<evidence type="ECO:0000259" key="4">
    <source>
        <dbReference type="PROSITE" id="PS51517"/>
    </source>
</evidence>
<dbReference type="GO" id="GO:0003677">
    <property type="term" value="F:DNA binding"/>
    <property type="evidence" value="ECO:0007669"/>
    <property type="project" value="UniProtKB-KW"/>
</dbReference>
<dbReference type="InterPro" id="IPR024061">
    <property type="entry name" value="NDT80_DNA-bd_dom"/>
</dbReference>
<accession>G8BXL5</accession>
<dbReference type="InterPro" id="IPR008967">
    <property type="entry name" value="p53-like_TF_DNA-bd_sf"/>
</dbReference>
<protein>
    <recommendedName>
        <fullName evidence="4">NDT80 domain-containing protein</fullName>
    </recommendedName>
</protein>
<feature type="DNA-binding region" description="NDT80" evidence="2">
    <location>
        <begin position="103"/>
        <end position="413"/>
    </location>
</feature>
<reference evidence="5 6" key="1">
    <citation type="journal article" date="2011" name="Proc. Natl. Acad. Sci. U.S.A.">
        <title>Evolutionary erosion of yeast sex chromosomes by mating-type switching accidents.</title>
        <authorList>
            <person name="Gordon J.L."/>
            <person name="Armisen D."/>
            <person name="Proux-Wera E."/>
            <person name="Oheigeartaigh S.S."/>
            <person name="Byrne K.P."/>
            <person name="Wolfe K.H."/>
        </authorList>
    </citation>
    <scope>NUCLEOTIDE SEQUENCE [LARGE SCALE GENOMIC DNA]</scope>
    <source>
        <strain evidence="6">ATCC 24235 / CBS 4417 / NBRC 1672 / NRRL Y-8282 / UCD 70-5</strain>
    </source>
</reference>
<name>G8BXL5_TETPH</name>
<feature type="domain" description="NDT80" evidence="4">
    <location>
        <begin position="103"/>
        <end position="413"/>
    </location>
</feature>
<dbReference type="PANTHER" id="PTHR35144">
    <property type="entry name" value="MEIOSIS-SPECIFIC TRANSCRIPTION FACTOR NDT80"/>
    <property type="match status" value="1"/>
</dbReference>
<dbReference type="RefSeq" id="XP_003687077.1">
    <property type="nucleotide sequence ID" value="XM_003687029.1"/>
</dbReference>
<evidence type="ECO:0000256" key="1">
    <source>
        <dbReference type="ARBA" id="ARBA00023125"/>
    </source>
</evidence>
<keyword evidence="1 2" id="KW-0238">DNA-binding</keyword>
<gene>
    <name evidence="5" type="primary">TPHA0I01370</name>
    <name evidence="5" type="ordered locus">TPHA_0I01370</name>
</gene>
<dbReference type="Pfam" id="PF05224">
    <property type="entry name" value="NDT80_PhoG"/>
    <property type="match status" value="1"/>
</dbReference>
<organism evidence="5 6">
    <name type="scientific">Tetrapisispora phaffii (strain ATCC 24235 / CBS 4417 / NBRC 1672 / NRRL Y-8282 / UCD 70-5)</name>
    <name type="common">Yeast</name>
    <name type="synonym">Fabospora phaffii</name>
    <dbReference type="NCBI Taxonomy" id="1071381"/>
    <lineage>
        <taxon>Eukaryota</taxon>
        <taxon>Fungi</taxon>
        <taxon>Dikarya</taxon>
        <taxon>Ascomycota</taxon>
        <taxon>Saccharomycotina</taxon>
        <taxon>Saccharomycetes</taxon>
        <taxon>Saccharomycetales</taxon>
        <taxon>Saccharomycetaceae</taxon>
        <taxon>Tetrapisispora</taxon>
    </lineage>
</organism>
<sequence length="746" mass="85826">MSAATMNDSHQIVDPEIVNETTEDDGNELKPKYEELDDEMKENFKIMENYLRVNKCYQKKGLKNNIYNDNNNNENNHEVENVCDNDGEDNDDDVDYISDEKAGMGNMQLKTLTHADGTTSTYFDKRKLKIAPRSTLQFKVGPSFELIGNYNEVFDLKNSSKKINFQLIPRIDRGFDYIEEEWVGYKRNYFTLVSSFDMDGKDFNQVLKSSYLLKLYQDGTNNNIFRKIKYFAIKIKAMSDEDFSEINLIQHTAKRDKGPQSSPQLCPVIPSPLPKHQIIREASNVRNIAKKKKYDSTFYFHREQNLDGFDIESLVNSYPNDCIQKVARFERIQFASSINVKNPPQKNKYFRLHVILGAVIDGCEFPSDSQYYSNYENIGMNNGSIECFVPLQEMRTPQLIIRGRSPSNYTSYNKTNTVKEKLQSQNLSQLIIQKKVLNKISKSTIENNENIQKNNLHFKPLIDNEVDNKENIAPYFETKINCQEFKPRSNKRVITLGQIEEIILQENAATMKNSTENTLNYLNKKLQQPELDLPRPVYSRHYSIDPRDIDLKFEDMNVQEDNYIVGSLIMHNVQLPNTIRDGTEITDANTIRTILTTPCTTATIAATRSVPMRIGTSLSTNVKKTAYHLSNNFDTLNSSFDFESSSNDNYGDKSTLSYSEHINNINAGNLSNLRSLENIPRLFNKGKTEKSFTSLQNDKILKYAENSASSTTHNLKLNNSVTLKSKLPSQLNDTRELYSEPSFYNH</sequence>
<dbReference type="FunFam" id="2.60.40.1390:FF:000005">
    <property type="entry name" value="Meiosis-specific transcription factor NDT80"/>
    <property type="match status" value="1"/>
</dbReference>
<dbReference type="PANTHER" id="PTHR35144:SF2">
    <property type="entry name" value="MEIOSIS-SPECIFIC TRANSCRIPTION FACTOR NDT80"/>
    <property type="match status" value="1"/>
</dbReference>